<name>A0ABT3RCR8_9BACT</name>
<reference evidence="2 3" key="1">
    <citation type="submission" date="2022-11" db="EMBL/GenBank/DDBJ databases">
        <title>The characterization of three novel Bacteroidetes species and genomic analysis of their roles in tidal elemental geochemical cycles.</title>
        <authorList>
            <person name="Ma K.-J."/>
        </authorList>
    </citation>
    <scope>NUCLEOTIDE SEQUENCE [LARGE SCALE GENOMIC DNA]</scope>
    <source>
        <strain evidence="2 3">M82</strain>
    </source>
</reference>
<proteinExistence type="predicted"/>
<organism evidence="2 3">
    <name type="scientific">Pontibacter anaerobius</name>
    <dbReference type="NCBI Taxonomy" id="2993940"/>
    <lineage>
        <taxon>Bacteria</taxon>
        <taxon>Pseudomonadati</taxon>
        <taxon>Bacteroidota</taxon>
        <taxon>Cytophagia</taxon>
        <taxon>Cytophagales</taxon>
        <taxon>Hymenobacteraceae</taxon>
        <taxon>Pontibacter</taxon>
    </lineage>
</organism>
<gene>
    <name evidence="2" type="ORF">OO017_06380</name>
</gene>
<keyword evidence="3" id="KW-1185">Reference proteome</keyword>
<feature type="chain" id="PRO_5047294342" description="TonB-dependent receptor" evidence="1">
    <location>
        <begin position="21"/>
        <end position="72"/>
    </location>
</feature>
<dbReference type="Proteomes" id="UP001207228">
    <property type="component" value="Unassembled WGS sequence"/>
</dbReference>
<sequence>MKSYFLSALIGLCLVTSVQAQQLDFQRQEVLSTYDQPQPLVLVNQQETTTNAIILNPNDIESVEVVKGANAL</sequence>
<feature type="signal peptide" evidence="1">
    <location>
        <begin position="1"/>
        <end position="20"/>
    </location>
</feature>
<evidence type="ECO:0000256" key="1">
    <source>
        <dbReference type="SAM" id="SignalP"/>
    </source>
</evidence>
<evidence type="ECO:0000313" key="2">
    <source>
        <dbReference type="EMBL" id="MCX2739565.1"/>
    </source>
</evidence>
<evidence type="ECO:0008006" key="4">
    <source>
        <dbReference type="Google" id="ProtNLM"/>
    </source>
</evidence>
<evidence type="ECO:0000313" key="3">
    <source>
        <dbReference type="Proteomes" id="UP001207228"/>
    </source>
</evidence>
<keyword evidence="1" id="KW-0732">Signal</keyword>
<comment type="caution">
    <text evidence="2">The sequence shown here is derived from an EMBL/GenBank/DDBJ whole genome shotgun (WGS) entry which is preliminary data.</text>
</comment>
<accession>A0ABT3RCR8</accession>
<dbReference type="EMBL" id="JAPFQO010000003">
    <property type="protein sequence ID" value="MCX2739565.1"/>
    <property type="molecule type" value="Genomic_DNA"/>
</dbReference>
<protein>
    <recommendedName>
        <fullName evidence="4">TonB-dependent receptor</fullName>
    </recommendedName>
</protein>
<dbReference type="RefSeq" id="WP_266051628.1">
    <property type="nucleotide sequence ID" value="NZ_JAPFQO010000003.1"/>
</dbReference>